<evidence type="ECO:0000256" key="1">
    <source>
        <dbReference type="SAM" id="MobiDB-lite"/>
    </source>
</evidence>
<evidence type="ECO:0000313" key="2">
    <source>
        <dbReference type="EMBL" id="AMG74871.1"/>
    </source>
</evidence>
<protein>
    <submittedName>
        <fullName evidence="2">Uncharacterized protein</fullName>
    </submittedName>
</protein>
<gene>
    <name evidence="2" type="ORF">SGRAN_2511</name>
</gene>
<dbReference type="AlphaFoldDB" id="A0AA86L3H6"/>
<sequence>MDLNQLLYHHQMALIAANRAHRDGRPHANFDLPRYYAKRIGEYRARRGLGVGPALMADRDGGPRADPPTSAQGDDYPVFLGDTLVAELLVNKALAMTEAERAACALGGIAERLTDLHEELWVIGHDIYQALDLDEEKLAKLAADLPPPPPHERQAVHLRPFRPQSDEGIVHSYVDQFSVGSFRYTNIEDARAALRRQRESAANSGRQANDA</sequence>
<keyword evidence="3" id="KW-1185">Reference proteome</keyword>
<accession>A0AA86L3H6</accession>
<proteinExistence type="predicted"/>
<name>A0AA86L3H6_9SPHN</name>
<reference evidence="2 3" key="1">
    <citation type="journal article" date="2016" name="BMC Genomics">
        <title>Genomic analysis of the nitrate-respiring Sphingopyxis granuli (formerly Sphingomonas macrogoltabida) strain TFA.</title>
        <authorList>
            <person name="Garcia-Romero I."/>
            <person name="Perez-Pulido A.J."/>
            <person name="Gonzalez-Flores Y.E."/>
            <person name="Reyes-Ramirez F."/>
            <person name="Santero E."/>
            <person name="Floriano B."/>
        </authorList>
    </citation>
    <scope>NUCLEOTIDE SEQUENCE [LARGE SCALE GENOMIC DNA]</scope>
    <source>
        <strain evidence="2 3">TFA</strain>
    </source>
</reference>
<evidence type="ECO:0000313" key="3">
    <source>
        <dbReference type="Proteomes" id="UP000058599"/>
    </source>
</evidence>
<dbReference type="KEGG" id="sgi:SGRAN_2511"/>
<dbReference type="EMBL" id="CP012199">
    <property type="protein sequence ID" value="AMG74871.1"/>
    <property type="molecule type" value="Genomic_DNA"/>
</dbReference>
<dbReference type="Proteomes" id="UP000058599">
    <property type="component" value="Chromosome"/>
</dbReference>
<organism evidence="2 3">
    <name type="scientific">Sphingopyxis granuli</name>
    <dbReference type="NCBI Taxonomy" id="267128"/>
    <lineage>
        <taxon>Bacteria</taxon>
        <taxon>Pseudomonadati</taxon>
        <taxon>Pseudomonadota</taxon>
        <taxon>Alphaproteobacteria</taxon>
        <taxon>Sphingomonadales</taxon>
        <taxon>Sphingomonadaceae</taxon>
        <taxon>Sphingopyxis</taxon>
    </lineage>
</organism>
<feature type="region of interest" description="Disordered" evidence="1">
    <location>
        <begin position="54"/>
        <end position="74"/>
    </location>
</feature>